<proteinExistence type="predicted"/>
<dbReference type="InterPro" id="IPR008969">
    <property type="entry name" value="CarboxyPept-like_regulatory"/>
</dbReference>
<accession>A0A4Q1KEB3</accession>
<gene>
    <name evidence="2" type="ORF">EQG61_04135</name>
</gene>
<evidence type="ECO:0000313" key="3">
    <source>
        <dbReference type="Proteomes" id="UP000289857"/>
    </source>
</evidence>
<dbReference type="SUPFAM" id="SSF49464">
    <property type="entry name" value="Carboxypeptidase regulatory domain-like"/>
    <property type="match status" value="1"/>
</dbReference>
<evidence type="ECO:0008006" key="4">
    <source>
        <dbReference type="Google" id="ProtNLM"/>
    </source>
</evidence>
<feature type="chain" id="PRO_5020802418" description="Carboxypeptidase-like regulatory domain-containing protein" evidence="1">
    <location>
        <begin position="20"/>
        <end position="244"/>
    </location>
</feature>
<dbReference type="EMBL" id="SBKN01000001">
    <property type="protein sequence ID" value="RXR24643.1"/>
    <property type="molecule type" value="Genomic_DNA"/>
</dbReference>
<evidence type="ECO:0000313" key="2">
    <source>
        <dbReference type="EMBL" id="RXR24643.1"/>
    </source>
</evidence>
<reference evidence="3" key="1">
    <citation type="submission" date="2019-01" db="EMBL/GenBank/DDBJ databases">
        <title>Cytophagaceae bacterium strain CAR-16.</title>
        <authorList>
            <person name="Chen W.-M."/>
        </authorList>
    </citation>
    <scope>NUCLEOTIDE SEQUENCE [LARGE SCALE GENOMIC DNA]</scope>
    <source>
        <strain evidence="3">WWJ-16</strain>
    </source>
</reference>
<protein>
    <recommendedName>
        <fullName evidence="4">Carboxypeptidase-like regulatory domain-containing protein</fullName>
    </recommendedName>
</protein>
<keyword evidence="3" id="KW-1185">Reference proteome</keyword>
<dbReference type="RefSeq" id="WP_129460621.1">
    <property type="nucleotide sequence ID" value="NZ_SBKN01000001.1"/>
</dbReference>
<comment type="caution">
    <text evidence="2">The sequence shown here is derived from an EMBL/GenBank/DDBJ whole genome shotgun (WGS) entry which is preliminary data.</text>
</comment>
<name>A0A4Q1KEB3_9FLAO</name>
<dbReference type="OrthoDB" id="1431099at2"/>
<feature type="signal peptide" evidence="1">
    <location>
        <begin position="1"/>
        <end position="19"/>
    </location>
</feature>
<evidence type="ECO:0000256" key="1">
    <source>
        <dbReference type="SAM" id="SignalP"/>
    </source>
</evidence>
<sequence>MKPILAALLFIFSFSWVHAQEFRIHGTLRSQELYVSKVDVANERTKKHVTTDANGYFEIDVALDDVLYLVHPDFEVKKIIIMSATTWLYEEELTPKAIQLDEVDVTKLNKVKVKFDPADAKMAAIKNAEFERYTGVYNGSMPLGVDFVSIFKKLGGLFKKKSEESTTAPAPTVNEFIESRFTEDYWETTLHIKPEQKEVFIAYCLQDPKIKPILAREDGLELTEFFLQKKKEFEGQAVIVAPKP</sequence>
<dbReference type="AlphaFoldDB" id="A0A4Q1KEB3"/>
<keyword evidence="1" id="KW-0732">Signal</keyword>
<dbReference type="Proteomes" id="UP000289857">
    <property type="component" value="Unassembled WGS sequence"/>
</dbReference>
<organism evidence="2 3">
    <name type="scientific">Flavobacterium stagni</name>
    <dbReference type="NCBI Taxonomy" id="2506421"/>
    <lineage>
        <taxon>Bacteria</taxon>
        <taxon>Pseudomonadati</taxon>
        <taxon>Bacteroidota</taxon>
        <taxon>Flavobacteriia</taxon>
        <taxon>Flavobacteriales</taxon>
        <taxon>Flavobacteriaceae</taxon>
        <taxon>Flavobacterium</taxon>
    </lineage>
</organism>